<dbReference type="STRING" id="536227.Ccar_20670"/>
<proteinExistence type="predicted"/>
<evidence type="ECO:0000313" key="2">
    <source>
        <dbReference type="Proteomes" id="UP000004198"/>
    </source>
</evidence>
<dbReference type="PATRIC" id="fig|536227.13.peg.4300"/>
<keyword evidence="2" id="KW-1185">Reference proteome</keyword>
<dbReference type="AlphaFoldDB" id="C6Q0F0"/>
<accession>C6Q0F0</accession>
<dbReference type="InterPro" id="IPR005370">
    <property type="entry name" value="UPF0180"/>
</dbReference>
<evidence type="ECO:0000313" key="1">
    <source>
        <dbReference type="EMBL" id="EET85019.1"/>
    </source>
</evidence>
<dbReference type="Proteomes" id="UP000004198">
    <property type="component" value="Unassembled WGS sequence"/>
</dbReference>
<name>C6Q0F0_9CLOT</name>
<sequence>MKIFISEEFTYIKQQLRKRGYNVIDEIRNKECDVIICNLKNGGLINSNIYNSVKEEGMLIIDSGSKSIEEIECILNNRSYNRLF</sequence>
<dbReference type="KEGG" id="cck:Ccar_20670"/>
<dbReference type="RefSeq" id="WP_007063402.1">
    <property type="nucleotide sequence ID" value="NZ_ACVI01000114.1"/>
</dbReference>
<gene>
    <name evidence="1" type="ORF">CcarbDRAFT_4517</name>
</gene>
<comment type="caution">
    <text evidence="1">The sequence shown here is derived from an EMBL/GenBank/DDBJ whole genome shotgun (WGS) entry which is preliminary data.</text>
</comment>
<protein>
    <submittedName>
        <fullName evidence="1">Uncharacterized protein</fullName>
    </submittedName>
</protein>
<reference evidence="1 2" key="1">
    <citation type="submission" date="2009-06" db="EMBL/GenBank/DDBJ databases">
        <title>The draft genome of Clostridium carboxidivorans P7.</title>
        <authorList>
            <consortium name="US DOE Joint Genome Institute (JGI-PGF)"/>
            <person name="Lucas S."/>
            <person name="Copeland A."/>
            <person name="Lapidus A."/>
            <person name="Glavina del Rio T."/>
            <person name="Tice H."/>
            <person name="Bruce D."/>
            <person name="Goodwin L."/>
            <person name="Pitluck S."/>
            <person name="Larimer F."/>
            <person name="Land M.L."/>
            <person name="Hauser L."/>
            <person name="Hemme C.L."/>
        </authorList>
    </citation>
    <scope>NUCLEOTIDE SEQUENCE [LARGE SCALE GENOMIC DNA]</scope>
    <source>
        <strain evidence="1 2">P7</strain>
    </source>
</reference>
<dbReference type="EMBL" id="ACVI01000114">
    <property type="protein sequence ID" value="EET85019.1"/>
    <property type="molecule type" value="Genomic_DNA"/>
</dbReference>
<dbReference type="eggNOG" id="ENOG5030H48">
    <property type="taxonomic scope" value="Bacteria"/>
</dbReference>
<organism evidence="1 2">
    <name type="scientific">Clostridium carboxidivorans P7</name>
    <dbReference type="NCBI Taxonomy" id="536227"/>
    <lineage>
        <taxon>Bacteria</taxon>
        <taxon>Bacillati</taxon>
        <taxon>Bacillota</taxon>
        <taxon>Clostridia</taxon>
        <taxon>Eubacteriales</taxon>
        <taxon>Clostridiaceae</taxon>
        <taxon>Clostridium</taxon>
    </lineage>
</organism>
<dbReference type="Pfam" id="PF03698">
    <property type="entry name" value="UPF0180"/>
    <property type="match status" value="1"/>
</dbReference>
<dbReference type="OrthoDB" id="1954110at2"/>